<gene>
    <name evidence="1" type="ORF">ARMGADRAFT_1112322</name>
</gene>
<dbReference type="AlphaFoldDB" id="A0A2H3DH10"/>
<evidence type="ECO:0000313" key="2">
    <source>
        <dbReference type="Proteomes" id="UP000217790"/>
    </source>
</evidence>
<dbReference type="EMBL" id="KZ293666">
    <property type="protein sequence ID" value="PBK90138.1"/>
    <property type="molecule type" value="Genomic_DNA"/>
</dbReference>
<dbReference type="OrthoDB" id="3365698at2759"/>
<accession>A0A2H3DH10</accession>
<name>A0A2H3DH10_ARMGA</name>
<keyword evidence="2" id="KW-1185">Reference proteome</keyword>
<organism evidence="1 2">
    <name type="scientific">Armillaria gallica</name>
    <name type="common">Bulbous honey fungus</name>
    <name type="synonym">Armillaria bulbosa</name>
    <dbReference type="NCBI Taxonomy" id="47427"/>
    <lineage>
        <taxon>Eukaryota</taxon>
        <taxon>Fungi</taxon>
        <taxon>Dikarya</taxon>
        <taxon>Basidiomycota</taxon>
        <taxon>Agaricomycotina</taxon>
        <taxon>Agaricomycetes</taxon>
        <taxon>Agaricomycetidae</taxon>
        <taxon>Agaricales</taxon>
        <taxon>Marasmiineae</taxon>
        <taxon>Physalacriaceae</taxon>
        <taxon>Armillaria</taxon>
    </lineage>
</organism>
<sequence>MSVTDAMLHLDAVARSIPEPVLPPNASNAQISGILRATRPFLDTDRDWILQNIEDFQQQISVYDALLDRTDEIRLETQRRRDVVQRSMATYSSTLAPIRRLPSEILCAVFHEVQISLLSNPPKSSFSLTEPTALDFSQAPWELSHVCGTWRDVILSYPQLWSRIVLQFEICRPAEDLRGTVPALQTMIHRSIQYPLDIVFEVGYSENEDTAIEAFPVILEESYRWRNIELNLSLPLLEQLKAARGKIPCLESLTMGISYEAFDPLSIEELPQDVRNVFLDAPGLQKVTLHHARGPCDFIFPLHITHLATFVDNLSNIEAYQSLVECHLAIKEGPGPDVSPSHPIHLPNVRRLFVSSPDLLPRLRLPLLDDLTISNGPNLESDMDVVVLMMNEFVSRSRCTLTRLAIHSLVSHNQLFINDCLLLMDSLVSLEIGLWNWEVKFLFDALASIRFLPNLQHLLLRIPCTHPLLLNPLVAMISSRSQYLRSIKISCGRADDMERVKERLVPLRPPELSTVVQLESQREYEMICCFGKFGSA</sequence>
<protein>
    <submittedName>
        <fullName evidence="1">Uncharacterized protein</fullName>
    </submittedName>
</protein>
<reference evidence="2" key="1">
    <citation type="journal article" date="2017" name="Nat. Ecol. Evol.">
        <title>Genome expansion and lineage-specific genetic innovations in the forest pathogenic fungi Armillaria.</title>
        <authorList>
            <person name="Sipos G."/>
            <person name="Prasanna A.N."/>
            <person name="Walter M.C."/>
            <person name="O'Connor E."/>
            <person name="Balint B."/>
            <person name="Krizsan K."/>
            <person name="Kiss B."/>
            <person name="Hess J."/>
            <person name="Varga T."/>
            <person name="Slot J."/>
            <person name="Riley R."/>
            <person name="Boka B."/>
            <person name="Rigling D."/>
            <person name="Barry K."/>
            <person name="Lee J."/>
            <person name="Mihaltcheva S."/>
            <person name="LaButti K."/>
            <person name="Lipzen A."/>
            <person name="Waldron R."/>
            <person name="Moloney N.M."/>
            <person name="Sperisen C."/>
            <person name="Kredics L."/>
            <person name="Vagvoelgyi C."/>
            <person name="Patrignani A."/>
            <person name="Fitzpatrick D."/>
            <person name="Nagy I."/>
            <person name="Doyle S."/>
            <person name="Anderson J.B."/>
            <person name="Grigoriev I.V."/>
            <person name="Gueldener U."/>
            <person name="Muensterkoetter M."/>
            <person name="Nagy L.G."/>
        </authorList>
    </citation>
    <scope>NUCLEOTIDE SEQUENCE [LARGE SCALE GENOMIC DNA]</scope>
    <source>
        <strain evidence="2">Ar21-2</strain>
    </source>
</reference>
<evidence type="ECO:0000313" key="1">
    <source>
        <dbReference type="EMBL" id="PBK90138.1"/>
    </source>
</evidence>
<dbReference type="InParanoid" id="A0A2H3DH10"/>
<dbReference type="STRING" id="47427.A0A2H3DH10"/>
<proteinExistence type="predicted"/>
<dbReference type="OMA" id="FHEVQIS"/>
<dbReference type="Proteomes" id="UP000217790">
    <property type="component" value="Unassembled WGS sequence"/>
</dbReference>